<dbReference type="InterPro" id="IPR040182">
    <property type="entry name" value="ATG13"/>
</dbReference>
<reference evidence="6 7" key="1">
    <citation type="submission" date="2024-04" db="EMBL/GenBank/DDBJ databases">
        <title>genome sequences of Mucor flavus KT1a and Helicostylum pulchrum KT1b strains isolation_sourced from the surface of a dry-aged beef.</title>
        <authorList>
            <person name="Toyotome T."/>
            <person name="Hosono M."/>
            <person name="Torimaru M."/>
            <person name="Fukuda K."/>
            <person name="Mikami N."/>
        </authorList>
    </citation>
    <scope>NUCLEOTIDE SEQUENCE [LARGE SCALE GENOMIC DNA]</scope>
    <source>
        <strain evidence="6 7">KT1b</strain>
    </source>
</reference>
<feature type="region of interest" description="Disordered" evidence="4">
    <location>
        <begin position="798"/>
        <end position="836"/>
    </location>
</feature>
<feature type="compositionally biased region" description="Low complexity" evidence="4">
    <location>
        <begin position="519"/>
        <end position="542"/>
    </location>
</feature>
<evidence type="ECO:0000313" key="6">
    <source>
        <dbReference type="EMBL" id="GAA5804185.1"/>
    </source>
</evidence>
<evidence type="ECO:0000256" key="3">
    <source>
        <dbReference type="RuleBase" id="RU361214"/>
    </source>
</evidence>
<dbReference type="Gene3D" id="3.30.900.10">
    <property type="entry name" value="HORMA domain"/>
    <property type="match status" value="1"/>
</dbReference>
<feature type="region of interest" description="Disordered" evidence="4">
    <location>
        <begin position="292"/>
        <end position="425"/>
    </location>
</feature>
<feature type="compositionally biased region" description="Low complexity" evidence="4">
    <location>
        <begin position="323"/>
        <end position="345"/>
    </location>
</feature>
<dbReference type="InterPro" id="IPR036570">
    <property type="entry name" value="HORMA_dom_sf"/>
</dbReference>
<dbReference type="Gene3D" id="6.10.140.1900">
    <property type="match status" value="1"/>
</dbReference>
<feature type="compositionally biased region" description="Low complexity" evidence="4">
    <location>
        <begin position="807"/>
        <end position="817"/>
    </location>
</feature>
<dbReference type="PANTHER" id="PTHR13430">
    <property type="match status" value="1"/>
</dbReference>
<feature type="compositionally biased region" description="Polar residues" evidence="4">
    <location>
        <begin position="602"/>
        <end position="615"/>
    </location>
</feature>
<feature type="domain" description="Autophagy-related protein 13 N-terminal" evidence="5">
    <location>
        <begin position="28"/>
        <end position="257"/>
    </location>
</feature>
<dbReference type="InterPro" id="IPR018731">
    <property type="entry name" value="Atg13_N"/>
</dbReference>
<keyword evidence="2 3" id="KW-0072">Autophagy</keyword>
<dbReference type="EMBL" id="BAABUJ010000033">
    <property type="protein sequence ID" value="GAA5804185.1"/>
    <property type="molecule type" value="Genomic_DNA"/>
</dbReference>
<comment type="caution">
    <text evidence="6">The sequence shown here is derived from an EMBL/GenBank/DDBJ whole genome shotgun (WGS) entry which is preliminary data.</text>
</comment>
<evidence type="ECO:0000259" key="5">
    <source>
        <dbReference type="Pfam" id="PF10033"/>
    </source>
</evidence>
<feature type="compositionally biased region" description="Pro residues" evidence="4">
    <location>
        <begin position="645"/>
        <end position="659"/>
    </location>
</feature>
<dbReference type="Proteomes" id="UP001476247">
    <property type="component" value="Unassembled WGS sequence"/>
</dbReference>
<gene>
    <name evidence="6" type="ORF">HPULCUR_009672</name>
</gene>
<feature type="compositionally biased region" description="Polar residues" evidence="4">
    <location>
        <begin position="392"/>
        <end position="408"/>
    </location>
</feature>
<evidence type="ECO:0000256" key="2">
    <source>
        <dbReference type="ARBA" id="ARBA00023006"/>
    </source>
</evidence>
<organism evidence="6 7">
    <name type="scientific">Helicostylum pulchrum</name>
    <dbReference type="NCBI Taxonomy" id="562976"/>
    <lineage>
        <taxon>Eukaryota</taxon>
        <taxon>Fungi</taxon>
        <taxon>Fungi incertae sedis</taxon>
        <taxon>Mucoromycota</taxon>
        <taxon>Mucoromycotina</taxon>
        <taxon>Mucoromycetes</taxon>
        <taxon>Mucorales</taxon>
        <taxon>Mucorineae</taxon>
        <taxon>Mucoraceae</taxon>
        <taxon>Helicostylum</taxon>
    </lineage>
</organism>
<feature type="compositionally biased region" description="Polar residues" evidence="4">
    <location>
        <begin position="359"/>
        <end position="373"/>
    </location>
</feature>
<protein>
    <recommendedName>
        <fullName evidence="3">Autophagy-related protein 13</fullName>
    </recommendedName>
</protein>
<feature type="region of interest" description="Disordered" evidence="4">
    <location>
        <begin position="638"/>
        <end position="710"/>
    </location>
</feature>
<accession>A0ABP9YC46</accession>
<name>A0ABP9YC46_9FUNG</name>
<dbReference type="PANTHER" id="PTHR13430:SF4">
    <property type="entry name" value="AUTOPHAGY-RELATED PROTEIN 13"/>
    <property type="match status" value="1"/>
</dbReference>
<evidence type="ECO:0000256" key="4">
    <source>
        <dbReference type="SAM" id="MobiDB-lite"/>
    </source>
</evidence>
<evidence type="ECO:0000256" key="1">
    <source>
        <dbReference type="ARBA" id="ARBA00005246"/>
    </source>
</evidence>
<feature type="region of interest" description="Disordered" evidence="4">
    <location>
        <begin position="586"/>
        <end position="615"/>
    </location>
</feature>
<sequence>MQSSSQQASVAPSGPSTSTRNSKVDQIIQNFYTKTAQIIVQGRCTPNYYGKRNSLTNKKINKWFNIATEDIEVLREDLKYWRNLAVQSTDNETPPMIIDIYLDTSKLSHNQSLIVADDNLRWNCVELKSNTTEAHIHRIVLESWELTLKHPFPSFDVDLPNLYKRSIVFFRALHSFVRMLPAHELFRKLHKLGDSNPLSIGFRLSSDAVVSGNEIALDTIILENDARKPTILYDFSDIVTPMGTFKLNVSYRRNSEFRVEDSERDLSAQFIDMDEQYFTPTMAKYQQEYTNKPRPVSMYSPRTETQPPPQSTLPREIQQRPHTTSTASTTTSRRLSSASSSARRSSVPHVVSPFKSPFLASSPQAESTFGSRQYSERTRVTDSGSFGRKIEFSSSFDKYKSSPNNRTDSPSSGSMMRRSSRASEHSLFNLRTENDDDLEEFVRLVGSNQELRLFQNKSGSTQLLSSSSGQNLSSGSDTSSVVASSKKMALSHFQNLRDTHNSLSESLSSSIMLGAAASSSTSSAQQDPVSGVSPVSSTSSTGRSYQPIIPSPLHAEQRSTSPVHIPRSFPQLRSLTHPQNALRIARNESSQNDDDEDNDDQFNVSNDMSAYSTYPQDHHHQDLHILRNAATTSNSNRILGRASDIPPPPPSPSSQPRPKSPIRRLTNYVGADGSEPHLYNLQRSRNTDGGSSIMQDNSTDINSSGQGRTNSLMDDDDSLVFKMSELECEGPPQPKTQQSNAMLYNNRYNASDDIFNISSNNRSSLNNNNNNGRFIELTPTPLSPPIILNRLQAISMSTVTEEEEKSSLSASGSSNKSESPRISATSKPSQLPFDAW</sequence>
<dbReference type="Pfam" id="PF10033">
    <property type="entry name" value="ATG13"/>
    <property type="match status" value="1"/>
</dbReference>
<comment type="similarity">
    <text evidence="1 3">Belongs to the ATG13 family. Fungi subfamily.</text>
</comment>
<feature type="compositionally biased region" description="Low complexity" evidence="4">
    <location>
        <begin position="1"/>
        <end position="16"/>
    </location>
</feature>
<evidence type="ECO:0000313" key="7">
    <source>
        <dbReference type="Proteomes" id="UP001476247"/>
    </source>
</evidence>
<feature type="region of interest" description="Disordered" evidence="4">
    <location>
        <begin position="519"/>
        <end position="566"/>
    </location>
</feature>
<proteinExistence type="inferred from homology"/>
<feature type="compositionally biased region" description="Polar residues" evidence="4">
    <location>
        <begin position="681"/>
        <end position="710"/>
    </location>
</feature>
<keyword evidence="7" id="KW-1185">Reference proteome</keyword>
<feature type="compositionally biased region" description="Acidic residues" evidence="4">
    <location>
        <begin position="591"/>
        <end position="600"/>
    </location>
</feature>
<feature type="compositionally biased region" description="Polar residues" evidence="4">
    <location>
        <begin position="820"/>
        <end position="829"/>
    </location>
</feature>
<feature type="region of interest" description="Disordered" evidence="4">
    <location>
        <begin position="1"/>
        <end position="22"/>
    </location>
</feature>